<evidence type="ECO:0000256" key="3">
    <source>
        <dbReference type="ARBA" id="ARBA00022538"/>
    </source>
</evidence>
<keyword evidence="7" id="KW-0406">Ion transport</keyword>
<evidence type="ECO:0000313" key="13">
    <source>
        <dbReference type="Proteomes" id="UP000235220"/>
    </source>
</evidence>
<gene>
    <name evidence="14" type="primary">LOC108987778</name>
</gene>
<comment type="similarity">
    <text evidence="9">Belongs to the monovalent cation:proton antiporter 2 (CPA2) transporter (TC 2.A.37) family. CHX (TC 2.A.37.4) subfamily.</text>
</comment>
<evidence type="ECO:0000256" key="5">
    <source>
        <dbReference type="ARBA" id="ARBA00022958"/>
    </source>
</evidence>
<dbReference type="InterPro" id="IPR006153">
    <property type="entry name" value="Cation/H_exchanger_TM"/>
</dbReference>
<dbReference type="GeneID" id="108987778"/>
<dbReference type="Gene3D" id="1.20.1530.20">
    <property type="match status" value="1"/>
</dbReference>
<evidence type="ECO:0000256" key="8">
    <source>
        <dbReference type="ARBA" id="ARBA00023136"/>
    </source>
</evidence>
<dbReference type="KEGG" id="jre:108987778"/>
<dbReference type="GO" id="GO:0098662">
    <property type="term" value="P:inorganic cation transmembrane transport"/>
    <property type="evidence" value="ECO:0000318"/>
    <property type="project" value="GO_Central"/>
</dbReference>
<sequence>MAGQSPLPGAPTSYYNGTYKMTIKECIRIPSEIHSSGFSNYFRSGTIPSTLPLLELQMVVIFAITRFTHCILKPYGIPEFTSQLIAGIILGPSVLGNLGIFKALFSDRNQEIVGMIATFGHILFTFMSGVKMDAGVINRVGRKSLFAGIACIMFPLLVGFTVQVTLRRYWLTAEEATGLPFETALNCLTPFPVVVYLLESLKILNSELGQLGLSAALVSDMFGFFLLWLASMAKVSREKGMVGAAISVSSSITYVTVVVFAFRPAMFWVIRQTPEGRPVKRTHLQLILMLMLFSGLLSQWFHASFLFGPVILSLAVPDGPPLGSAIIRKFYYFNQDVFLPLFVTTCAMRTDLRLIKFNDSFMTFNVLLIFFTFSAKMIGCMVTLLYTKMPLNDALALALILSSKGEIHLALNTQFRDTEPQAVQTGPALTLSNIAILLNAVIAPVMVKYLYDPSRKYAGYQKRNIMHNKRNAELRILVCIHKPENIVAAIKLLESSCPTRERPLGIYVLHLIELIGRSSPIFISHEMKKKTLSKTSAYSENVISAFNNFKKNNRAGVATYCFTAITPTKFMHEDICTLALDKLASLIVLPFHRKWSVDGSIQSEDSSVRTLNNSVLDIAPCSVGILVDRGGHSTSSKVIASKSHFSVAMIFVGGNDDREALTFAKRMANDNNITLTVVHFVTSDSEDITLWDKLLDNEVLKDVKMNNVGQEYVIYLEERVRDGPQTAMIVRSMVDEYDLIIVGRRDKSNSTQTSGLAEWNEFPELGILGDLLASSDFNSKTSVLVIQQQKKKT</sequence>
<keyword evidence="4" id="KW-0812">Transmembrane</keyword>
<protein>
    <submittedName>
        <fullName evidence="14">Cation/H(+) antiporter 3-like</fullName>
    </submittedName>
</protein>
<keyword evidence="2" id="KW-0813">Transport</keyword>
<dbReference type="GO" id="GO:0016020">
    <property type="term" value="C:membrane"/>
    <property type="evidence" value="ECO:0007669"/>
    <property type="project" value="UniProtKB-SubCell"/>
</dbReference>
<proteinExistence type="inferred from homology"/>
<evidence type="ECO:0000259" key="11">
    <source>
        <dbReference type="Pfam" id="PF23256"/>
    </source>
</evidence>
<keyword evidence="13" id="KW-1185">Reference proteome</keyword>
<evidence type="ECO:0000256" key="4">
    <source>
        <dbReference type="ARBA" id="ARBA00022692"/>
    </source>
</evidence>
<dbReference type="Pfam" id="PF23256">
    <property type="entry name" value="CHX17_2nd"/>
    <property type="match status" value="1"/>
</dbReference>
<organism evidence="13 14">
    <name type="scientific">Juglans regia</name>
    <name type="common">English walnut</name>
    <dbReference type="NCBI Taxonomy" id="51240"/>
    <lineage>
        <taxon>Eukaryota</taxon>
        <taxon>Viridiplantae</taxon>
        <taxon>Streptophyta</taxon>
        <taxon>Embryophyta</taxon>
        <taxon>Tracheophyta</taxon>
        <taxon>Spermatophyta</taxon>
        <taxon>Magnoliopsida</taxon>
        <taxon>eudicotyledons</taxon>
        <taxon>Gunneridae</taxon>
        <taxon>Pentapetalae</taxon>
        <taxon>rosids</taxon>
        <taxon>fabids</taxon>
        <taxon>Fagales</taxon>
        <taxon>Juglandaceae</taxon>
        <taxon>Juglans</taxon>
    </lineage>
</organism>
<accession>A0A2I4EAA6</accession>
<keyword evidence="8" id="KW-0472">Membrane</keyword>
<evidence type="ECO:0000256" key="1">
    <source>
        <dbReference type="ARBA" id="ARBA00004141"/>
    </source>
</evidence>
<dbReference type="InterPro" id="IPR038770">
    <property type="entry name" value="Na+/solute_symporter_sf"/>
</dbReference>
<dbReference type="GO" id="GO:0012505">
    <property type="term" value="C:endomembrane system"/>
    <property type="evidence" value="ECO:0000318"/>
    <property type="project" value="GO_Central"/>
</dbReference>
<dbReference type="CDD" id="cd00293">
    <property type="entry name" value="USP-like"/>
    <property type="match status" value="1"/>
</dbReference>
<dbReference type="OrthoDB" id="1938353at2759"/>
<dbReference type="Proteomes" id="UP000235220">
    <property type="component" value="Chromosome 5"/>
</dbReference>
<evidence type="ECO:0000256" key="6">
    <source>
        <dbReference type="ARBA" id="ARBA00022989"/>
    </source>
</evidence>
<feature type="domain" description="Cation/H+ exchanger transmembrane" evidence="10">
    <location>
        <begin position="65"/>
        <end position="448"/>
    </location>
</feature>
<dbReference type="GO" id="GO:0006813">
    <property type="term" value="P:potassium ion transport"/>
    <property type="evidence" value="ECO:0007669"/>
    <property type="project" value="UniProtKB-KW"/>
</dbReference>
<reference evidence="14" key="1">
    <citation type="submission" date="2025-08" db="UniProtKB">
        <authorList>
            <consortium name="RefSeq"/>
        </authorList>
    </citation>
    <scope>IDENTIFICATION</scope>
    <source>
        <tissue evidence="14">Leaves</tissue>
    </source>
</reference>
<keyword evidence="3" id="KW-0633">Potassium transport</keyword>
<comment type="subcellular location">
    <subcellularLocation>
        <location evidence="1">Membrane</location>
        <topology evidence="1">Multi-pass membrane protein</topology>
    </subcellularLocation>
</comment>
<evidence type="ECO:0000256" key="7">
    <source>
        <dbReference type="ARBA" id="ARBA00023065"/>
    </source>
</evidence>
<name>A0A2I4EAA6_JUGRE</name>
<dbReference type="Gramene" id="Jr05_06700_p1">
    <property type="protein sequence ID" value="cds.Jr05_06700_p1"/>
    <property type="gene ID" value="Jr05_06700"/>
</dbReference>
<dbReference type="Pfam" id="PF23259">
    <property type="entry name" value="CHX17_C"/>
    <property type="match status" value="1"/>
</dbReference>
<evidence type="ECO:0000259" key="10">
    <source>
        <dbReference type="Pfam" id="PF00999"/>
    </source>
</evidence>
<keyword evidence="6" id="KW-1133">Transmembrane helix</keyword>
<dbReference type="PANTHER" id="PTHR32468:SF17">
    <property type="entry name" value="CATION_H(+) ANTIPORTER 4"/>
    <property type="match status" value="1"/>
</dbReference>
<dbReference type="RefSeq" id="XP_018816334.2">
    <property type="nucleotide sequence ID" value="XM_018960789.2"/>
</dbReference>
<evidence type="ECO:0000256" key="2">
    <source>
        <dbReference type="ARBA" id="ARBA00022448"/>
    </source>
</evidence>
<dbReference type="GO" id="GO:0006885">
    <property type="term" value="P:regulation of pH"/>
    <property type="evidence" value="ECO:0000318"/>
    <property type="project" value="GO_Central"/>
</dbReference>
<dbReference type="Pfam" id="PF00999">
    <property type="entry name" value="Na_H_Exchanger"/>
    <property type="match status" value="1"/>
</dbReference>
<dbReference type="InterPro" id="IPR057290">
    <property type="entry name" value="CHX17_C"/>
</dbReference>
<evidence type="ECO:0000313" key="14">
    <source>
        <dbReference type="RefSeq" id="XP_018816334.2"/>
    </source>
</evidence>
<feature type="domain" description="Cation/H(+) antiporter C-terminal" evidence="12">
    <location>
        <begin position="645"/>
        <end position="790"/>
    </location>
</feature>
<evidence type="ECO:0000259" key="12">
    <source>
        <dbReference type="Pfam" id="PF23259"/>
    </source>
</evidence>
<dbReference type="GO" id="GO:0015297">
    <property type="term" value="F:antiporter activity"/>
    <property type="evidence" value="ECO:0007669"/>
    <property type="project" value="InterPro"/>
</dbReference>
<feature type="domain" description="Cation/H(+) antiporter central" evidence="11">
    <location>
        <begin position="502"/>
        <end position="631"/>
    </location>
</feature>
<dbReference type="Gene3D" id="3.40.50.12370">
    <property type="match status" value="1"/>
</dbReference>
<dbReference type="GO" id="GO:1902600">
    <property type="term" value="P:proton transmembrane transport"/>
    <property type="evidence" value="ECO:0007669"/>
    <property type="project" value="InterPro"/>
</dbReference>
<dbReference type="AlphaFoldDB" id="A0A2I4EAA6"/>
<dbReference type="InterPro" id="IPR050794">
    <property type="entry name" value="CPA2_transporter"/>
</dbReference>
<keyword evidence="5" id="KW-0630">Potassium</keyword>
<dbReference type="InterPro" id="IPR057291">
    <property type="entry name" value="CHX17_2nd"/>
</dbReference>
<evidence type="ECO:0000256" key="9">
    <source>
        <dbReference type="ARBA" id="ARBA00038341"/>
    </source>
</evidence>
<dbReference type="PANTHER" id="PTHR32468">
    <property type="entry name" value="CATION/H + ANTIPORTER"/>
    <property type="match status" value="1"/>
</dbReference>